<evidence type="ECO:0000313" key="3">
    <source>
        <dbReference type="Proteomes" id="UP000239326"/>
    </source>
</evidence>
<feature type="transmembrane region" description="Helical" evidence="1">
    <location>
        <begin position="45"/>
        <end position="69"/>
    </location>
</feature>
<name>A0A2S0MWA3_9BURK</name>
<dbReference type="Proteomes" id="UP000239326">
    <property type="component" value="Chromosome"/>
</dbReference>
<feature type="transmembrane region" description="Helical" evidence="1">
    <location>
        <begin position="118"/>
        <end position="137"/>
    </location>
</feature>
<dbReference type="AlphaFoldDB" id="A0A2S0MWA3"/>
<dbReference type="OrthoDB" id="9790409at2"/>
<dbReference type="Pfam" id="PF20398">
    <property type="entry name" value="DUF6691"/>
    <property type="match status" value="1"/>
</dbReference>
<evidence type="ECO:0000256" key="1">
    <source>
        <dbReference type="SAM" id="Phobius"/>
    </source>
</evidence>
<dbReference type="InterPro" id="IPR046513">
    <property type="entry name" value="DUF6691"/>
</dbReference>
<evidence type="ECO:0000313" key="2">
    <source>
        <dbReference type="EMBL" id="AVO40162.1"/>
    </source>
</evidence>
<dbReference type="RefSeq" id="WP_106445155.1">
    <property type="nucleotide sequence ID" value="NZ_JACFMT010000009.1"/>
</dbReference>
<proteinExistence type="predicted"/>
<feature type="transmembrane region" description="Helical" evidence="1">
    <location>
        <begin position="90"/>
        <end position="112"/>
    </location>
</feature>
<accession>A0A2S0MWA3</accession>
<protein>
    <submittedName>
        <fullName evidence="2">YeeE/YedE family protein</fullName>
    </submittedName>
</protein>
<gene>
    <name evidence="2" type="ORF">C6571_01635</name>
</gene>
<reference evidence="2 3" key="1">
    <citation type="submission" date="2018-03" db="EMBL/GenBank/DDBJ databases">
        <title>Genome sequencing of Simplicispira sp.</title>
        <authorList>
            <person name="Kim S.-J."/>
            <person name="Heo J."/>
            <person name="Kwon S.-W."/>
        </authorList>
    </citation>
    <scope>NUCLEOTIDE SEQUENCE [LARGE SCALE GENOMIC DNA]</scope>
    <source>
        <strain evidence="2 3">SC1-8</strain>
    </source>
</reference>
<keyword evidence="1" id="KW-1133">Transmembrane helix</keyword>
<dbReference type="KEGG" id="simp:C6571_01635"/>
<organism evidence="2 3">
    <name type="scientific">Simplicispira suum</name>
    <dbReference type="NCBI Taxonomy" id="2109915"/>
    <lineage>
        <taxon>Bacteria</taxon>
        <taxon>Pseudomonadati</taxon>
        <taxon>Pseudomonadota</taxon>
        <taxon>Betaproteobacteria</taxon>
        <taxon>Burkholderiales</taxon>
        <taxon>Comamonadaceae</taxon>
        <taxon>Simplicispira</taxon>
    </lineage>
</organism>
<keyword evidence="3" id="KW-1185">Reference proteome</keyword>
<keyword evidence="1" id="KW-0472">Membrane</keyword>
<sequence length="142" mass="15069">MSAQGMNLPRFLTVLVAGALFGFGLAVSTMVRPEVVLSFLRFQDYGLMLVMGGAMGVTLLAYQLAPRMLSRPLLGERFHHHASMWNRDTLVGAALFGIGWGLCGVCPGPAIAGLGTGNWMLLWALAGIALGALAQGLRARIQ</sequence>
<keyword evidence="1" id="KW-0812">Transmembrane</keyword>
<dbReference type="EMBL" id="CP027669">
    <property type="protein sequence ID" value="AVO40162.1"/>
    <property type="molecule type" value="Genomic_DNA"/>
</dbReference>